<comment type="caution">
    <text evidence="1">The sequence shown here is derived from an EMBL/GenBank/DDBJ whole genome shotgun (WGS) entry which is preliminary data.</text>
</comment>
<dbReference type="SUPFAM" id="SSF75011">
    <property type="entry name" value="3-carboxy-cis,cis-mucoante lactonizing enzyme"/>
    <property type="match status" value="1"/>
</dbReference>
<sequence length="401" mass="41390">MPSSLPLLAADHRAGTVFEIHGDSRRVAVADSWLAEHAGFLRLPSGPNGRWAFADDRGGALVVGGGDTVRRIPIAIPAEHLACDPSGRHVVVSSGLGANEEAWSDLVTVVDLATDSSVRFRARVGEPGVVVAPDQASGEPTIVLRHREPGAVEAIPLAAALAVGPHAPVLHGRVLTDIAADGHGDVIDPVSGIIGIATSRGLERFVVDGGAPRAIGSIPWPVDGRAYYLRLAGDTGRATGIVRGGPAAPGSWPEWTNTFVEIDLASGSSRAVPLPPGLAFRFALAAGVAAVAVIHPDGDAVVVIDREDARVSQIVPIPAMAHPPRAGRLPWDGVDGRPAQRRSIAIDPVGGTIAVTSGGDGTIHLLRGTDISTVELPTPLDEGGHLLWASEGDRVDDLVGR</sequence>
<dbReference type="AlphaFoldDB" id="A0A0F0L133"/>
<dbReference type="Proteomes" id="UP000033725">
    <property type="component" value="Unassembled WGS sequence"/>
</dbReference>
<organism evidence="1 2">
    <name type="scientific">Microbacterium oxydans</name>
    <dbReference type="NCBI Taxonomy" id="82380"/>
    <lineage>
        <taxon>Bacteria</taxon>
        <taxon>Bacillati</taxon>
        <taxon>Actinomycetota</taxon>
        <taxon>Actinomycetes</taxon>
        <taxon>Micrococcales</taxon>
        <taxon>Microbacteriaceae</taxon>
        <taxon>Microbacterium</taxon>
    </lineage>
</organism>
<gene>
    <name evidence="1" type="ORF">RN51_00310</name>
</gene>
<reference evidence="1 2" key="1">
    <citation type="submission" date="2015-02" db="EMBL/GenBank/DDBJ databases">
        <title>Draft genome sequences of ten Microbacterium spp. with emphasis on heavy metal contaminated environments.</title>
        <authorList>
            <person name="Corretto E."/>
        </authorList>
    </citation>
    <scope>NUCLEOTIDE SEQUENCE [LARGE SCALE GENOMIC DNA]</scope>
    <source>
        <strain evidence="1 2">BEL163</strain>
    </source>
</reference>
<evidence type="ECO:0000313" key="2">
    <source>
        <dbReference type="Proteomes" id="UP000033725"/>
    </source>
</evidence>
<dbReference type="RefSeq" id="WP_045262283.1">
    <property type="nucleotide sequence ID" value="NZ_JYIV01000013.1"/>
</dbReference>
<evidence type="ECO:0000313" key="1">
    <source>
        <dbReference type="EMBL" id="KJL26090.1"/>
    </source>
</evidence>
<name>A0A0F0L133_9MICO</name>
<accession>A0A0F0L133</accession>
<dbReference type="OrthoDB" id="3415695at2"/>
<protein>
    <submittedName>
        <fullName evidence="1">Uncharacterized protein</fullName>
    </submittedName>
</protein>
<dbReference type="PATRIC" id="fig|82380.10.peg.310"/>
<dbReference type="EMBL" id="JYIV01000013">
    <property type="protein sequence ID" value="KJL26090.1"/>
    <property type="molecule type" value="Genomic_DNA"/>
</dbReference>
<proteinExistence type="predicted"/>